<dbReference type="Gene3D" id="3.40.50.10140">
    <property type="entry name" value="Toll/interleukin-1 receptor homology (TIR) domain"/>
    <property type="match status" value="1"/>
</dbReference>
<dbReference type="AlphaFoldDB" id="A0A2U3Q0R8"/>
<evidence type="ECO:0000313" key="3">
    <source>
        <dbReference type="EMBL" id="SPP94966.1"/>
    </source>
</evidence>
<dbReference type="InterPro" id="IPR035897">
    <property type="entry name" value="Toll_tir_struct_dom_sf"/>
</dbReference>
<dbReference type="EMBL" id="LS398110">
    <property type="protein sequence ID" value="SPP94966.1"/>
    <property type="molecule type" value="Genomic_DNA"/>
</dbReference>
<keyword evidence="2" id="KW-0675">Receptor</keyword>
<dbReference type="Proteomes" id="UP000669317">
    <property type="component" value="Unassembled WGS sequence"/>
</dbReference>
<organism evidence="3 4">
    <name type="scientific">Bradyrhizobium vignae</name>
    <dbReference type="NCBI Taxonomy" id="1549949"/>
    <lineage>
        <taxon>Bacteria</taxon>
        <taxon>Pseudomonadati</taxon>
        <taxon>Pseudomonadota</taxon>
        <taxon>Alphaproteobacteria</taxon>
        <taxon>Hyphomicrobiales</taxon>
        <taxon>Nitrobacteraceae</taxon>
        <taxon>Bradyrhizobium</taxon>
    </lineage>
</organism>
<evidence type="ECO:0000313" key="4">
    <source>
        <dbReference type="Proteomes" id="UP000246085"/>
    </source>
</evidence>
<reference evidence="2 5" key="2">
    <citation type="submission" date="2021-03" db="EMBL/GenBank/DDBJ databases">
        <title>Genome Sequence of Bradyrhizobium vignae strain ISRA400.</title>
        <authorList>
            <person name="Tisa L.S."/>
            <person name="Svistoonoff S."/>
            <person name="Hocher V."/>
            <person name="Fall S."/>
            <person name="Zaiya A."/>
            <person name="Naing D."/>
            <person name="Niang N."/>
            <person name="Diouf A."/>
            <person name="Dasylva M.C."/>
            <person name="Toure O."/>
            <person name="Gueye M."/>
            <person name="Gully D."/>
            <person name="Tisseyre P."/>
            <person name="Simpson S."/>
            <person name="Morris K."/>
            <person name="Thomas W.K."/>
        </authorList>
    </citation>
    <scope>NUCLEOTIDE SEQUENCE [LARGE SCALE GENOMIC DNA]</scope>
    <source>
        <strain evidence="2 5">ISRA400</strain>
    </source>
</reference>
<dbReference type="RefSeq" id="WP_122402886.1">
    <property type="nucleotide sequence ID" value="NZ_JAGIKT010000129.1"/>
</dbReference>
<sequence>MSDLTIFISHKMPKDSEAARRIGNLIASYSGNKIKIVLAEDFQKGRELSPEITAAIQSADLFLLLYTGEDQDWGYCLLEAGQFQTALSKDEKRSIVVFHDPSVSKPRALSQYISVPISSDQVYDFLEQLYVERDIYPGIDTAFLRKTATDICRWFDYTHVTAINFDLVPNFSIELSRTEQNEDCLELENLPADALFMGTQGWEALFGKDVSTGAWNWKDLSSDWVDRDIYEPELARMLRSACKKKAPLGCFIRPTGSDDLFRLTLRRYEEIDGASRLKFYFTAAPIDIPIFGIHDTTNKEELAVYNMINITWYARRKLIDQLYDELLGYVNSSQVEAVKVRSVVLKIRDELRSLEIQSNIRGLSKPMDARGVAPLTKTMKDEVSWNDLLKNILECSRKEPVDIKTIAQSLYEIAKMNRDYYQLSAQKYADIAQNLQLPPAPP</sequence>
<protein>
    <submittedName>
        <fullName evidence="2">Toll/interleukin-1 receptor domain-containing protein</fullName>
    </submittedName>
</protein>
<accession>A0A4Q0R426</accession>
<evidence type="ECO:0000313" key="2">
    <source>
        <dbReference type="EMBL" id="MBP0116353.1"/>
    </source>
</evidence>
<evidence type="ECO:0000313" key="5">
    <source>
        <dbReference type="Proteomes" id="UP000669317"/>
    </source>
</evidence>
<dbReference type="Pfam" id="PF13676">
    <property type="entry name" value="TIR_2"/>
    <property type="match status" value="1"/>
</dbReference>
<reference evidence="3 4" key="1">
    <citation type="submission" date="2018-03" db="EMBL/GenBank/DDBJ databases">
        <authorList>
            <person name="Gully D."/>
        </authorList>
    </citation>
    <scope>NUCLEOTIDE SEQUENCE [LARGE SCALE GENOMIC DNA]</scope>
    <source>
        <strain evidence="3">ORS3257</strain>
    </source>
</reference>
<evidence type="ECO:0000259" key="1">
    <source>
        <dbReference type="Pfam" id="PF13676"/>
    </source>
</evidence>
<dbReference type="SUPFAM" id="SSF52200">
    <property type="entry name" value="Toll/Interleukin receptor TIR domain"/>
    <property type="match status" value="1"/>
</dbReference>
<feature type="domain" description="TIR" evidence="1">
    <location>
        <begin position="6"/>
        <end position="119"/>
    </location>
</feature>
<keyword evidence="5" id="KW-1185">Reference proteome</keyword>
<proteinExistence type="predicted"/>
<dbReference type="OrthoDB" id="8199654at2"/>
<dbReference type="InterPro" id="IPR000157">
    <property type="entry name" value="TIR_dom"/>
</dbReference>
<dbReference type="GO" id="GO:0007165">
    <property type="term" value="P:signal transduction"/>
    <property type="evidence" value="ECO:0007669"/>
    <property type="project" value="InterPro"/>
</dbReference>
<dbReference type="Proteomes" id="UP000246085">
    <property type="component" value="Chromosome BRAD3257"/>
</dbReference>
<dbReference type="EMBL" id="JAGIKT010000129">
    <property type="protein sequence ID" value="MBP0116353.1"/>
    <property type="molecule type" value="Genomic_DNA"/>
</dbReference>
<dbReference type="KEGG" id="bvz:BRAD3257_3955"/>
<name>A0A2U3Q0R8_9BRAD</name>
<accession>A0A2U3Q0R8</accession>
<gene>
    <name evidence="3" type="ORF">BRAD3257_3955</name>
    <name evidence="2" type="ORF">JWS04_35920</name>
</gene>